<dbReference type="InterPro" id="IPR001872">
    <property type="entry name" value="Peptidase_A8"/>
</dbReference>
<evidence type="ECO:0000256" key="2">
    <source>
        <dbReference type="ARBA" id="ARBA00022475"/>
    </source>
</evidence>
<dbReference type="EC" id="3.4.23.36" evidence="9"/>
<feature type="transmembrane region" description="Helical" evidence="9">
    <location>
        <begin position="89"/>
        <end position="107"/>
    </location>
</feature>
<evidence type="ECO:0000256" key="3">
    <source>
        <dbReference type="ARBA" id="ARBA00022670"/>
    </source>
</evidence>
<evidence type="ECO:0000256" key="11">
    <source>
        <dbReference type="RuleBase" id="RU004181"/>
    </source>
</evidence>
<evidence type="ECO:0000256" key="8">
    <source>
        <dbReference type="ARBA" id="ARBA00023136"/>
    </source>
</evidence>
<evidence type="ECO:0000256" key="1">
    <source>
        <dbReference type="ARBA" id="ARBA00006139"/>
    </source>
</evidence>
<keyword evidence="7 9" id="KW-1133">Transmembrane helix</keyword>
<evidence type="ECO:0000256" key="9">
    <source>
        <dbReference type="HAMAP-Rule" id="MF_00161"/>
    </source>
</evidence>
<feature type="active site" evidence="9">
    <location>
        <position position="117"/>
    </location>
</feature>
<evidence type="ECO:0000256" key="6">
    <source>
        <dbReference type="ARBA" id="ARBA00022801"/>
    </source>
</evidence>
<comment type="pathway">
    <text evidence="9">Protein modification; lipoprotein biosynthesis (signal peptide cleavage).</text>
</comment>
<name>A0A2G6KMT7_9BACT</name>
<feature type="transmembrane region" description="Helical" evidence="9">
    <location>
        <begin position="64"/>
        <end position="82"/>
    </location>
</feature>
<dbReference type="PANTHER" id="PTHR33695">
    <property type="entry name" value="LIPOPROTEIN SIGNAL PEPTIDASE"/>
    <property type="match status" value="1"/>
</dbReference>
<dbReference type="UniPathway" id="UPA00665"/>
<proteinExistence type="inferred from homology"/>
<evidence type="ECO:0000313" key="12">
    <source>
        <dbReference type="EMBL" id="PIE36149.1"/>
    </source>
</evidence>
<feature type="transmembrane region" description="Helical" evidence="9">
    <location>
        <begin position="6"/>
        <end position="26"/>
    </location>
</feature>
<evidence type="ECO:0000313" key="13">
    <source>
        <dbReference type="Proteomes" id="UP000230821"/>
    </source>
</evidence>
<dbReference type="HAMAP" id="MF_00161">
    <property type="entry name" value="LspA"/>
    <property type="match status" value="1"/>
</dbReference>
<dbReference type="GO" id="GO:0005886">
    <property type="term" value="C:plasma membrane"/>
    <property type="evidence" value="ECO:0007669"/>
    <property type="project" value="UniProtKB-SubCell"/>
</dbReference>
<keyword evidence="5 9" id="KW-0064">Aspartyl protease</keyword>
<evidence type="ECO:0000256" key="10">
    <source>
        <dbReference type="RuleBase" id="RU000594"/>
    </source>
</evidence>
<evidence type="ECO:0000256" key="5">
    <source>
        <dbReference type="ARBA" id="ARBA00022750"/>
    </source>
</evidence>
<dbReference type="GO" id="GO:0006508">
    <property type="term" value="P:proteolysis"/>
    <property type="evidence" value="ECO:0007669"/>
    <property type="project" value="UniProtKB-KW"/>
</dbReference>
<feature type="transmembrane region" description="Helical" evidence="9">
    <location>
        <begin position="127"/>
        <end position="150"/>
    </location>
</feature>
<dbReference type="EMBL" id="PDSK01000024">
    <property type="protein sequence ID" value="PIE36149.1"/>
    <property type="molecule type" value="Genomic_DNA"/>
</dbReference>
<sequence>MNNCTVKIRLVLFSLVGVIILLDQIIKAWVEQVRPYIEIIPGFFHLIYVRNAGAAFGILQGKQYLLAVVSAIAIVVLGYLLLKESTERKGLLLALSLILGGTIGNFIDRVRLKYVIDFLDFHIKTHHWPAFNVADSAISIGVALLVLLTVREEFLAKHSQE</sequence>
<dbReference type="GO" id="GO:0004190">
    <property type="term" value="F:aspartic-type endopeptidase activity"/>
    <property type="evidence" value="ECO:0007669"/>
    <property type="project" value="UniProtKB-UniRule"/>
</dbReference>
<comment type="subcellular location">
    <subcellularLocation>
        <location evidence="9">Cell membrane</location>
        <topology evidence="9">Multi-pass membrane protein</topology>
    </subcellularLocation>
</comment>
<comment type="catalytic activity">
    <reaction evidence="9 10">
        <text>Release of signal peptides from bacterial membrane prolipoproteins. Hydrolyzes -Xaa-Yaa-Zaa-|-(S,diacylglyceryl)Cys-, in which Xaa is hydrophobic (preferably Leu), and Yaa (Ala or Ser) and Zaa (Gly or Ala) have small, neutral side chains.</text>
        <dbReference type="EC" id="3.4.23.36"/>
    </reaction>
</comment>
<keyword evidence="4 9" id="KW-0812">Transmembrane</keyword>
<organism evidence="12 13">
    <name type="scientific">candidate division KSB3 bacterium</name>
    <dbReference type="NCBI Taxonomy" id="2044937"/>
    <lineage>
        <taxon>Bacteria</taxon>
        <taxon>candidate division KSB3</taxon>
    </lineage>
</organism>
<keyword evidence="2 9" id="KW-1003">Cell membrane</keyword>
<dbReference type="PROSITE" id="PS00855">
    <property type="entry name" value="SPASE_II"/>
    <property type="match status" value="1"/>
</dbReference>
<comment type="caution">
    <text evidence="12">The sequence shown here is derived from an EMBL/GenBank/DDBJ whole genome shotgun (WGS) entry which is preliminary data.</text>
</comment>
<dbReference type="PANTHER" id="PTHR33695:SF1">
    <property type="entry name" value="LIPOPROTEIN SIGNAL PEPTIDASE"/>
    <property type="match status" value="1"/>
</dbReference>
<keyword evidence="3 9" id="KW-0645">Protease</keyword>
<evidence type="ECO:0000256" key="7">
    <source>
        <dbReference type="ARBA" id="ARBA00022989"/>
    </source>
</evidence>
<comment type="function">
    <text evidence="9 10">This protein specifically catalyzes the removal of signal peptides from prolipoproteins.</text>
</comment>
<dbReference type="PRINTS" id="PR00781">
    <property type="entry name" value="LIPOSIGPTASE"/>
</dbReference>
<protein>
    <recommendedName>
        <fullName evidence="9">Lipoprotein signal peptidase</fullName>
        <ecNumber evidence="9">3.4.23.36</ecNumber>
    </recommendedName>
    <alternativeName>
        <fullName evidence="9">Prolipoprotein signal peptidase</fullName>
    </alternativeName>
    <alternativeName>
        <fullName evidence="9">Signal peptidase II</fullName>
        <shortName evidence="9">SPase II</shortName>
    </alternativeName>
</protein>
<dbReference type="Pfam" id="PF01252">
    <property type="entry name" value="Peptidase_A8"/>
    <property type="match status" value="1"/>
</dbReference>
<dbReference type="Proteomes" id="UP000230821">
    <property type="component" value="Unassembled WGS sequence"/>
</dbReference>
<keyword evidence="6 9" id="KW-0378">Hydrolase</keyword>
<feature type="active site" evidence="9">
    <location>
        <position position="135"/>
    </location>
</feature>
<evidence type="ECO:0000256" key="4">
    <source>
        <dbReference type="ARBA" id="ARBA00022692"/>
    </source>
</evidence>
<gene>
    <name evidence="9 12" type="primary">lspA</name>
    <name evidence="12" type="ORF">CSA56_01325</name>
</gene>
<accession>A0A2G6KMT7</accession>
<keyword evidence="8 9" id="KW-0472">Membrane</keyword>
<reference evidence="12 13" key="1">
    <citation type="submission" date="2017-10" db="EMBL/GenBank/DDBJ databases">
        <title>Novel microbial diversity and functional potential in the marine mammal oral microbiome.</title>
        <authorList>
            <person name="Dudek N.K."/>
            <person name="Sun C.L."/>
            <person name="Burstein D."/>
            <person name="Kantor R.S."/>
            <person name="Aliaga Goltsman D.S."/>
            <person name="Bik E.M."/>
            <person name="Thomas B.C."/>
            <person name="Banfield J.F."/>
            <person name="Relman D.A."/>
        </authorList>
    </citation>
    <scope>NUCLEOTIDE SEQUENCE [LARGE SCALE GENOMIC DNA]</scope>
    <source>
        <strain evidence="12">DOLJORAL78_47_16</strain>
    </source>
</reference>
<comment type="similarity">
    <text evidence="1 9 11">Belongs to the peptidase A8 family.</text>
</comment>
<dbReference type="AlphaFoldDB" id="A0A2G6KMT7"/>
<dbReference type="NCBIfam" id="TIGR00077">
    <property type="entry name" value="lspA"/>
    <property type="match status" value="1"/>
</dbReference>